<feature type="transmembrane region" description="Helical" evidence="1">
    <location>
        <begin position="322"/>
        <end position="346"/>
    </location>
</feature>
<feature type="transmembrane region" description="Helical" evidence="1">
    <location>
        <begin position="94"/>
        <end position="116"/>
    </location>
</feature>
<evidence type="ECO:0000256" key="1">
    <source>
        <dbReference type="SAM" id="Phobius"/>
    </source>
</evidence>
<keyword evidence="1" id="KW-0812">Transmembrane</keyword>
<keyword evidence="3" id="KW-1185">Reference proteome</keyword>
<dbReference type="RefSeq" id="XP_028864783.1">
    <property type="nucleotide sequence ID" value="XM_029008950.1"/>
</dbReference>
<dbReference type="AlphaFoldDB" id="A0A2H6K6D1"/>
<reference evidence="2 3" key="1">
    <citation type="journal article" date="2017" name="BMC Genomics">
        <title>Whole-genome assembly of Babesia ovata and comparative genomics between closely related pathogens.</title>
        <authorList>
            <person name="Yamagishi J."/>
            <person name="Asada M."/>
            <person name="Hakimi H."/>
            <person name="Tanaka T.Q."/>
            <person name="Sugimoto C."/>
            <person name="Kawazu S."/>
        </authorList>
    </citation>
    <scope>NUCLEOTIDE SEQUENCE [LARGE SCALE GENOMIC DNA]</scope>
    <source>
        <strain evidence="2 3">Miyake</strain>
    </source>
</reference>
<sequence>MGAFSKATGIYSAKLGLYMYAVSLQMAIGYCMLLCSPNKLDIGAIIAARNVTDIKAVGFDLLQGAGAAHMILAVATFGLLILAHFVTACFKIPMLVVTVLQTAYCSATASICAVYLQRGNALISDAFKILAKTVVSAIDPGLNQLLIDNRNFLFLIGLLSVIAASLFHKAQMVKGTDSSTQVMVVVPSISLGLGIAFALCAPCCGYRTFSLGLLWSLTCIVGDVISSVSRFFCFKPLKIIMLAVHALIVLLSVITIGVCTTIYTGGKIDYSGYLAIVHGEVQRFGKTGHAIANYDTVTKYLQKFTDSYSDETLNVLMGNGTYFIVIVVLSIVCLLFGILSLLYSVFRFFDRSRDSGESDAANTQGMKIVVS</sequence>
<keyword evidence="1" id="KW-0472">Membrane</keyword>
<feature type="transmembrane region" description="Helical" evidence="1">
    <location>
        <begin position="214"/>
        <end position="232"/>
    </location>
</feature>
<protein>
    <submittedName>
        <fullName evidence="2">Uncharacterized protein</fullName>
    </submittedName>
</protein>
<feature type="transmembrane region" description="Helical" evidence="1">
    <location>
        <begin position="152"/>
        <end position="170"/>
    </location>
</feature>
<feature type="transmembrane region" description="Helical" evidence="1">
    <location>
        <begin position="182"/>
        <end position="208"/>
    </location>
</feature>
<evidence type="ECO:0000313" key="2">
    <source>
        <dbReference type="EMBL" id="GBE58540.1"/>
    </source>
</evidence>
<evidence type="ECO:0000313" key="3">
    <source>
        <dbReference type="Proteomes" id="UP000236319"/>
    </source>
</evidence>
<keyword evidence="1" id="KW-1133">Transmembrane helix</keyword>
<dbReference type="GeneID" id="39872310"/>
<dbReference type="EMBL" id="BDSA01000001">
    <property type="protein sequence ID" value="GBE58540.1"/>
    <property type="molecule type" value="Genomic_DNA"/>
</dbReference>
<feature type="transmembrane region" description="Helical" evidence="1">
    <location>
        <begin position="67"/>
        <end position="87"/>
    </location>
</feature>
<accession>A0A2H6K6D1</accession>
<dbReference type="VEuPathDB" id="PiroplasmaDB:BOVATA_000330"/>
<organism evidence="2 3">
    <name type="scientific">Babesia ovata</name>
    <dbReference type="NCBI Taxonomy" id="189622"/>
    <lineage>
        <taxon>Eukaryota</taxon>
        <taxon>Sar</taxon>
        <taxon>Alveolata</taxon>
        <taxon>Apicomplexa</taxon>
        <taxon>Aconoidasida</taxon>
        <taxon>Piroplasmida</taxon>
        <taxon>Babesiidae</taxon>
        <taxon>Babesia</taxon>
    </lineage>
</organism>
<comment type="caution">
    <text evidence="2">The sequence shown here is derived from an EMBL/GenBank/DDBJ whole genome shotgun (WGS) entry which is preliminary data.</text>
</comment>
<feature type="transmembrane region" description="Helical" evidence="1">
    <location>
        <begin position="239"/>
        <end position="263"/>
    </location>
</feature>
<name>A0A2H6K6D1_9APIC</name>
<gene>
    <name evidence="2" type="ORF">BOVATA_000330</name>
</gene>
<dbReference type="OrthoDB" id="360042at2759"/>
<proteinExistence type="predicted"/>
<dbReference type="Proteomes" id="UP000236319">
    <property type="component" value="Unassembled WGS sequence"/>
</dbReference>